<sequence>MASSPRLPRSGLRSDAGGGTIEMVLVLPLVFTVVLLMAQAAVYLHATHIAQATAAHALAATRVQHGTVETGRAEGARVLNQLGRGPLRGVHLDLTRGPRLVEVRVYGTAGSVLPFLHLPVRARSVGPVETVMNGSGDTR</sequence>
<dbReference type="RefSeq" id="WP_326015871.1">
    <property type="nucleotide sequence ID" value="NZ_JAOZYC010000088.1"/>
</dbReference>
<evidence type="ECO:0000313" key="3">
    <source>
        <dbReference type="EMBL" id="MEB8338046.1"/>
    </source>
</evidence>
<gene>
    <name evidence="3" type="ORF">OKJ99_11090</name>
</gene>
<organism evidence="3 4">
    <name type="scientific">Streptomyces endophyticus</name>
    <dbReference type="NCBI Taxonomy" id="714166"/>
    <lineage>
        <taxon>Bacteria</taxon>
        <taxon>Bacillati</taxon>
        <taxon>Actinomycetota</taxon>
        <taxon>Actinomycetes</taxon>
        <taxon>Kitasatosporales</taxon>
        <taxon>Streptomycetaceae</taxon>
        <taxon>Streptomyces</taxon>
    </lineage>
</organism>
<keyword evidence="1" id="KW-0472">Membrane</keyword>
<dbReference type="Pfam" id="PF07811">
    <property type="entry name" value="TadE"/>
    <property type="match status" value="1"/>
</dbReference>
<dbReference type="Proteomes" id="UP001354931">
    <property type="component" value="Unassembled WGS sequence"/>
</dbReference>
<name>A0ABU6F219_9ACTN</name>
<keyword evidence="4" id="KW-1185">Reference proteome</keyword>
<feature type="transmembrane region" description="Helical" evidence="1">
    <location>
        <begin position="21"/>
        <end position="44"/>
    </location>
</feature>
<dbReference type="InterPro" id="IPR012495">
    <property type="entry name" value="TadE-like_dom"/>
</dbReference>
<comment type="caution">
    <text evidence="3">The sequence shown here is derived from an EMBL/GenBank/DDBJ whole genome shotgun (WGS) entry which is preliminary data.</text>
</comment>
<protein>
    <submittedName>
        <fullName evidence="3">Pilus assembly protein</fullName>
    </submittedName>
</protein>
<feature type="domain" description="TadE-like" evidence="2">
    <location>
        <begin position="17"/>
        <end position="57"/>
    </location>
</feature>
<keyword evidence="1" id="KW-0812">Transmembrane</keyword>
<dbReference type="EMBL" id="JAOZYC010000088">
    <property type="protein sequence ID" value="MEB8338046.1"/>
    <property type="molecule type" value="Genomic_DNA"/>
</dbReference>
<evidence type="ECO:0000256" key="1">
    <source>
        <dbReference type="SAM" id="Phobius"/>
    </source>
</evidence>
<evidence type="ECO:0000259" key="2">
    <source>
        <dbReference type="Pfam" id="PF07811"/>
    </source>
</evidence>
<accession>A0ABU6F219</accession>
<proteinExistence type="predicted"/>
<keyword evidence="1" id="KW-1133">Transmembrane helix</keyword>
<reference evidence="3 4" key="1">
    <citation type="submission" date="2022-10" db="EMBL/GenBank/DDBJ databases">
        <authorList>
            <person name="Xie J."/>
            <person name="Shen N."/>
        </authorList>
    </citation>
    <scope>NUCLEOTIDE SEQUENCE [LARGE SCALE GENOMIC DNA]</scope>
    <source>
        <strain evidence="3 4">YIM65594</strain>
    </source>
</reference>
<evidence type="ECO:0000313" key="4">
    <source>
        <dbReference type="Proteomes" id="UP001354931"/>
    </source>
</evidence>